<dbReference type="RefSeq" id="WP_147030395.1">
    <property type="nucleotide sequence ID" value="NZ_CP042436.1"/>
</dbReference>
<keyword evidence="3" id="KW-1185">Reference proteome</keyword>
<dbReference type="OrthoDB" id="1366248at2"/>
<protein>
    <recommendedName>
        <fullName evidence="4">DUF2147 domain-containing protein</fullName>
    </recommendedName>
</protein>
<feature type="signal peptide" evidence="1">
    <location>
        <begin position="1"/>
        <end position="18"/>
    </location>
</feature>
<evidence type="ECO:0000256" key="1">
    <source>
        <dbReference type="SAM" id="SignalP"/>
    </source>
</evidence>
<gene>
    <name evidence="2" type="ORF">FRZ54_04195</name>
</gene>
<dbReference type="AlphaFoldDB" id="A0A5B8USH3"/>
<sequence>MKYIFAIIFLFFSSVVFAQYKNQDLVGKWEGADSQGTKASIQFLDTTKVIVIINGKAMPLTPTSPGCQKTRQNLI</sequence>
<organism evidence="2 3">
    <name type="scientific">Mucilaginibacter ginsenosidivorans</name>
    <dbReference type="NCBI Taxonomy" id="398053"/>
    <lineage>
        <taxon>Bacteria</taxon>
        <taxon>Pseudomonadati</taxon>
        <taxon>Bacteroidota</taxon>
        <taxon>Sphingobacteriia</taxon>
        <taxon>Sphingobacteriales</taxon>
        <taxon>Sphingobacteriaceae</taxon>
        <taxon>Mucilaginibacter</taxon>
    </lineage>
</organism>
<name>A0A5B8USH3_9SPHI</name>
<proteinExistence type="predicted"/>
<dbReference type="KEGG" id="mgin:FRZ54_04195"/>
<evidence type="ECO:0000313" key="3">
    <source>
        <dbReference type="Proteomes" id="UP000321479"/>
    </source>
</evidence>
<accession>A0A5B8USH3</accession>
<dbReference type="EMBL" id="CP042436">
    <property type="protein sequence ID" value="QEC61818.1"/>
    <property type="molecule type" value="Genomic_DNA"/>
</dbReference>
<reference evidence="2 3" key="1">
    <citation type="journal article" date="2017" name="Curr. Microbiol.">
        <title>Mucilaginibacter ginsenosidivorans sp. nov., Isolated from Soil of Ginseng Field.</title>
        <authorList>
            <person name="Kim M.M."/>
            <person name="Siddiqi M.Z."/>
            <person name="Im W.T."/>
        </authorList>
    </citation>
    <scope>NUCLEOTIDE SEQUENCE [LARGE SCALE GENOMIC DNA]</scope>
    <source>
        <strain evidence="2 3">Gsoil 3017</strain>
    </source>
</reference>
<feature type="chain" id="PRO_5022767717" description="DUF2147 domain-containing protein" evidence="1">
    <location>
        <begin position="19"/>
        <end position="75"/>
    </location>
</feature>
<evidence type="ECO:0008006" key="4">
    <source>
        <dbReference type="Google" id="ProtNLM"/>
    </source>
</evidence>
<evidence type="ECO:0000313" key="2">
    <source>
        <dbReference type="EMBL" id="QEC61818.1"/>
    </source>
</evidence>
<keyword evidence="1" id="KW-0732">Signal</keyword>
<dbReference type="Proteomes" id="UP000321479">
    <property type="component" value="Chromosome"/>
</dbReference>